<protein>
    <recommendedName>
        <fullName evidence="2">Negative regulator of flagellin synthesis</fullName>
    </recommendedName>
</protein>
<evidence type="ECO:0000256" key="3">
    <source>
        <dbReference type="ARBA" id="ARBA00022491"/>
    </source>
</evidence>
<comment type="similarity">
    <text evidence="1">Belongs to the FlgM family.</text>
</comment>
<dbReference type="InterPro" id="IPR031316">
    <property type="entry name" value="FlgM_C"/>
</dbReference>
<dbReference type="Pfam" id="PF04316">
    <property type="entry name" value="FlgM"/>
    <property type="match status" value="1"/>
</dbReference>
<gene>
    <name evidence="8" type="ORF">DET59_12819</name>
</gene>
<dbReference type="InterPro" id="IPR035890">
    <property type="entry name" value="Anti-sigma-28_factor_FlgM_sf"/>
</dbReference>
<evidence type="ECO:0000256" key="6">
    <source>
        <dbReference type="ARBA" id="ARBA00023163"/>
    </source>
</evidence>
<accession>A0A366ECE7</accession>
<comment type="caution">
    <text evidence="8">The sequence shown here is derived from an EMBL/GenBank/DDBJ whole genome shotgun (WGS) entry which is preliminary data.</text>
</comment>
<dbReference type="NCBIfam" id="TIGR03824">
    <property type="entry name" value="FlgM_jcvi"/>
    <property type="match status" value="1"/>
</dbReference>
<dbReference type="EMBL" id="QNRJ01000028">
    <property type="protein sequence ID" value="RBP00047.1"/>
    <property type="molecule type" value="Genomic_DNA"/>
</dbReference>
<keyword evidence="3" id="KW-0678">Repressor</keyword>
<reference evidence="8 9" key="1">
    <citation type="submission" date="2018-06" db="EMBL/GenBank/DDBJ databases">
        <title>Freshwater and sediment microbial communities from various areas in North America, analyzing microbe dynamics in response to fracking.</title>
        <authorList>
            <person name="Lamendella R."/>
        </authorList>
    </citation>
    <scope>NUCLEOTIDE SEQUENCE [LARGE SCALE GENOMIC DNA]</scope>
    <source>
        <strain evidence="8 9">97B</strain>
    </source>
</reference>
<dbReference type="SUPFAM" id="SSF101498">
    <property type="entry name" value="Anti-sigma factor FlgM"/>
    <property type="match status" value="1"/>
</dbReference>
<proteinExistence type="inferred from homology"/>
<evidence type="ECO:0000256" key="1">
    <source>
        <dbReference type="ARBA" id="ARBA00005322"/>
    </source>
</evidence>
<name>A0A366ECE7_9BACI</name>
<organism evidence="8 9">
    <name type="scientific">Rossellomorea aquimaris</name>
    <dbReference type="NCBI Taxonomy" id="189382"/>
    <lineage>
        <taxon>Bacteria</taxon>
        <taxon>Bacillati</taxon>
        <taxon>Bacillota</taxon>
        <taxon>Bacilli</taxon>
        <taxon>Bacillales</taxon>
        <taxon>Bacillaceae</taxon>
        <taxon>Rossellomorea</taxon>
    </lineage>
</organism>
<keyword evidence="5" id="KW-0805">Transcription regulation</keyword>
<evidence type="ECO:0000313" key="9">
    <source>
        <dbReference type="Proteomes" id="UP000252118"/>
    </source>
</evidence>
<evidence type="ECO:0000256" key="4">
    <source>
        <dbReference type="ARBA" id="ARBA00022795"/>
    </source>
</evidence>
<evidence type="ECO:0000256" key="2">
    <source>
        <dbReference type="ARBA" id="ARBA00017823"/>
    </source>
</evidence>
<dbReference type="AlphaFoldDB" id="A0A366ECE7"/>
<evidence type="ECO:0000259" key="7">
    <source>
        <dbReference type="Pfam" id="PF04316"/>
    </source>
</evidence>
<keyword evidence="6" id="KW-0804">Transcription</keyword>
<dbReference type="Gene3D" id="6.10.140.30">
    <property type="entry name" value="Anti-sigma-28 factor FlgM"/>
    <property type="match status" value="1"/>
</dbReference>
<evidence type="ECO:0000313" key="8">
    <source>
        <dbReference type="EMBL" id="RBP00047.1"/>
    </source>
</evidence>
<evidence type="ECO:0000256" key="5">
    <source>
        <dbReference type="ARBA" id="ARBA00023015"/>
    </source>
</evidence>
<dbReference type="GO" id="GO:0045892">
    <property type="term" value="P:negative regulation of DNA-templated transcription"/>
    <property type="evidence" value="ECO:0007669"/>
    <property type="project" value="InterPro"/>
</dbReference>
<sequence length="89" mass="9900">MMKINNIGNQNINPYKRNLNKMDQLGNIGKKASDKIEISSAAKEMQEVSKIGKERQAKVEALKDQVQSGNYTIDPKAIAKGLKDFYNGS</sequence>
<dbReference type="InterPro" id="IPR007412">
    <property type="entry name" value="FlgM"/>
</dbReference>
<feature type="domain" description="Anti-sigma-28 factor FlgM C-terminal" evidence="7">
    <location>
        <begin position="34"/>
        <end position="82"/>
    </location>
</feature>
<dbReference type="GO" id="GO:0044781">
    <property type="term" value="P:bacterial-type flagellum organization"/>
    <property type="evidence" value="ECO:0007669"/>
    <property type="project" value="UniProtKB-KW"/>
</dbReference>
<dbReference type="Proteomes" id="UP000252118">
    <property type="component" value="Unassembled WGS sequence"/>
</dbReference>
<keyword evidence="4" id="KW-1005">Bacterial flagellum biogenesis</keyword>